<dbReference type="Proteomes" id="UP001172673">
    <property type="component" value="Unassembled WGS sequence"/>
</dbReference>
<feature type="signal peptide" evidence="7">
    <location>
        <begin position="1"/>
        <end position="22"/>
    </location>
</feature>
<feature type="chain" id="PRO_5041386738" description="Integral membrane protein" evidence="7">
    <location>
        <begin position="23"/>
        <end position="437"/>
    </location>
</feature>
<evidence type="ECO:0000256" key="3">
    <source>
        <dbReference type="ARBA" id="ARBA00022989"/>
    </source>
</evidence>
<feature type="transmembrane region" description="Helical" evidence="6">
    <location>
        <begin position="245"/>
        <end position="269"/>
    </location>
</feature>
<dbReference type="InterPro" id="IPR007271">
    <property type="entry name" value="Nuc_sug_transpt"/>
</dbReference>
<dbReference type="Pfam" id="PF04142">
    <property type="entry name" value="Nuc_sug_transp"/>
    <property type="match status" value="1"/>
</dbReference>
<protein>
    <recommendedName>
        <fullName evidence="10">Integral membrane protein</fullName>
    </recommendedName>
</protein>
<dbReference type="InterPro" id="IPR037185">
    <property type="entry name" value="EmrE-like"/>
</dbReference>
<evidence type="ECO:0000256" key="1">
    <source>
        <dbReference type="ARBA" id="ARBA00004477"/>
    </source>
</evidence>
<dbReference type="PIRSF" id="PIRSF036436">
    <property type="entry name" value="UCP036436"/>
    <property type="match status" value="1"/>
</dbReference>
<feature type="transmembrane region" description="Helical" evidence="6">
    <location>
        <begin position="188"/>
        <end position="210"/>
    </location>
</feature>
<sequence>MAVKAVIPFLVGSMLLTGCANTLLTKFQDQQCVRNCDSQNPKHHKTFEQPVIQTVQMFIGESGSWLVILGFYLYRYFLLRSKDAPLLYQPVNTEDEEDDETLRPGSRGGATEPVLKPLLPNADDRTPLKGWKVILLGLPACCDITGTTLMNVGLLFVAASIYQMTRGALVLFVGMFSVLFLKRKLYLYHWFSLVIVVVGVALVGLAGAIYTGDKNSPAPKEPGLELMRHALLAARDVAAEAADPAVVRTVLGIFLIAFAQIFTATQFCLEEWILENYALEPLRVVAWEGLFGLVVTLVLQVILHFTVGVSKAGKYGYFDADEGYRQVFTNRAIGLSSLAIMVSIGGFNFFGLSVTRSISATSRSIIDTCRTLFIWIVSLGLGWETFKWLQVVGFALLVYGTFMFNDLVRPPIKALLPPRRRESGQEQLLPEEPIEHM</sequence>
<keyword evidence="2 6" id="KW-0812">Transmembrane</keyword>
<evidence type="ECO:0000256" key="5">
    <source>
        <dbReference type="SAM" id="MobiDB-lite"/>
    </source>
</evidence>
<dbReference type="PANTHER" id="PTHR13146:SF0">
    <property type="entry name" value="SOLUTE CARRIER FAMILY 35 MEMBER F6"/>
    <property type="match status" value="1"/>
</dbReference>
<dbReference type="PANTHER" id="PTHR13146">
    <property type="match status" value="1"/>
</dbReference>
<dbReference type="GO" id="GO:0000139">
    <property type="term" value="C:Golgi membrane"/>
    <property type="evidence" value="ECO:0007669"/>
    <property type="project" value="InterPro"/>
</dbReference>
<evidence type="ECO:0000256" key="4">
    <source>
        <dbReference type="ARBA" id="ARBA00023136"/>
    </source>
</evidence>
<keyword evidence="7" id="KW-0732">Signal</keyword>
<evidence type="ECO:0000256" key="2">
    <source>
        <dbReference type="ARBA" id="ARBA00022692"/>
    </source>
</evidence>
<evidence type="ECO:0000313" key="8">
    <source>
        <dbReference type="EMBL" id="KAJ9608036.1"/>
    </source>
</evidence>
<feature type="region of interest" description="Disordered" evidence="5">
    <location>
        <begin position="93"/>
        <end position="121"/>
    </location>
</feature>
<organism evidence="8 9">
    <name type="scientific">Cladophialophora chaetospira</name>
    <dbReference type="NCBI Taxonomy" id="386627"/>
    <lineage>
        <taxon>Eukaryota</taxon>
        <taxon>Fungi</taxon>
        <taxon>Dikarya</taxon>
        <taxon>Ascomycota</taxon>
        <taxon>Pezizomycotina</taxon>
        <taxon>Eurotiomycetes</taxon>
        <taxon>Chaetothyriomycetidae</taxon>
        <taxon>Chaetothyriales</taxon>
        <taxon>Herpotrichiellaceae</taxon>
        <taxon>Cladophialophora</taxon>
    </lineage>
</organism>
<evidence type="ECO:0008006" key="10">
    <source>
        <dbReference type="Google" id="ProtNLM"/>
    </source>
</evidence>
<comment type="caution">
    <text evidence="8">The sequence shown here is derived from an EMBL/GenBank/DDBJ whole genome shotgun (WGS) entry which is preliminary data.</text>
</comment>
<gene>
    <name evidence="8" type="ORF">H2200_007024</name>
</gene>
<keyword evidence="9" id="KW-1185">Reference proteome</keyword>
<keyword evidence="3 6" id="KW-1133">Transmembrane helix</keyword>
<dbReference type="EMBL" id="JAPDRK010000010">
    <property type="protein sequence ID" value="KAJ9608036.1"/>
    <property type="molecule type" value="Genomic_DNA"/>
</dbReference>
<feature type="transmembrane region" description="Helical" evidence="6">
    <location>
        <begin position="290"/>
        <end position="312"/>
    </location>
</feature>
<keyword evidence="4 6" id="KW-0472">Membrane</keyword>
<accession>A0AA39CGQ4</accession>
<evidence type="ECO:0000256" key="7">
    <source>
        <dbReference type="SAM" id="SignalP"/>
    </source>
</evidence>
<dbReference type="InterPro" id="IPR012404">
    <property type="entry name" value="UCP036436"/>
</dbReference>
<feature type="transmembrane region" description="Helical" evidence="6">
    <location>
        <begin position="55"/>
        <end position="74"/>
    </location>
</feature>
<dbReference type="AlphaFoldDB" id="A0AA39CGQ4"/>
<comment type="subcellular location">
    <subcellularLocation>
        <location evidence="1">Endoplasmic reticulum membrane</location>
        <topology evidence="1">Multi-pass membrane protein</topology>
    </subcellularLocation>
</comment>
<evidence type="ECO:0000256" key="6">
    <source>
        <dbReference type="SAM" id="Phobius"/>
    </source>
</evidence>
<name>A0AA39CGQ4_9EURO</name>
<reference evidence="8" key="1">
    <citation type="submission" date="2022-10" db="EMBL/GenBank/DDBJ databases">
        <title>Culturing micro-colonial fungi from biological soil crusts in the Mojave desert and describing Neophaeococcomyces mojavensis, and introducing the new genera and species Taxawa tesnikishii.</title>
        <authorList>
            <person name="Kurbessoian T."/>
            <person name="Stajich J.E."/>
        </authorList>
    </citation>
    <scope>NUCLEOTIDE SEQUENCE</scope>
    <source>
        <strain evidence="8">TK_41</strain>
    </source>
</reference>
<feature type="transmembrane region" description="Helical" evidence="6">
    <location>
        <begin position="164"/>
        <end position="181"/>
    </location>
</feature>
<dbReference type="PROSITE" id="PS51257">
    <property type="entry name" value="PROKAR_LIPOPROTEIN"/>
    <property type="match status" value="1"/>
</dbReference>
<dbReference type="GO" id="GO:0015165">
    <property type="term" value="F:pyrimidine nucleotide-sugar transmembrane transporter activity"/>
    <property type="evidence" value="ECO:0007669"/>
    <property type="project" value="InterPro"/>
</dbReference>
<dbReference type="SUPFAM" id="SSF103481">
    <property type="entry name" value="Multidrug resistance efflux transporter EmrE"/>
    <property type="match status" value="1"/>
</dbReference>
<feature type="transmembrane region" description="Helical" evidence="6">
    <location>
        <begin position="332"/>
        <end position="352"/>
    </location>
</feature>
<feature type="transmembrane region" description="Helical" evidence="6">
    <location>
        <begin position="133"/>
        <end position="158"/>
    </location>
</feature>
<proteinExistence type="predicted"/>
<evidence type="ECO:0000313" key="9">
    <source>
        <dbReference type="Proteomes" id="UP001172673"/>
    </source>
</evidence>